<dbReference type="GO" id="GO:0030983">
    <property type="term" value="F:mismatched DNA binding"/>
    <property type="evidence" value="ECO:0007669"/>
    <property type="project" value="InterPro"/>
</dbReference>
<dbReference type="Proteomes" id="UP001187531">
    <property type="component" value="Unassembled WGS sequence"/>
</dbReference>
<feature type="domain" description="DNA mismatch repair protein S5" evidence="6">
    <location>
        <begin position="213"/>
        <end position="332"/>
    </location>
</feature>
<dbReference type="NCBIfam" id="TIGR00585">
    <property type="entry name" value="mutl"/>
    <property type="match status" value="1"/>
</dbReference>
<keyword evidence="4" id="KW-0234">DNA repair</keyword>
<dbReference type="SUPFAM" id="SSF54211">
    <property type="entry name" value="Ribosomal protein S5 domain 2-like"/>
    <property type="match status" value="1"/>
</dbReference>
<evidence type="ECO:0000256" key="1">
    <source>
        <dbReference type="ARBA" id="ARBA00004123"/>
    </source>
</evidence>
<comment type="caution">
    <text evidence="7">The sequence shown here is derived from an EMBL/GenBank/DDBJ whole genome shotgun (WGS) entry which is preliminary data.</text>
</comment>
<dbReference type="EMBL" id="JAVRJZ010001049">
    <property type="protein sequence ID" value="KAK2702009.1"/>
    <property type="molecule type" value="Genomic_DNA"/>
</dbReference>
<evidence type="ECO:0000313" key="7">
    <source>
        <dbReference type="EMBL" id="KAK2702009.1"/>
    </source>
</evidence>
<dbReference type="PANTHER" id="PTHR10073:SF12">
    <property type="entry name" value="DNA MISMATCH REPAIR PROTEIN MLH1"/>
    <property type="match status" value="1"/>
</dbReference>
<evidence type="ECO:0000256" key="3">
    <source>
        <dbReference type="ARBA" id="ARBA00022763"/>
    </source>
</evidence>
<keyword evidence="3" id="KW-0227">DNA damage</keyword>
<evidence type="ECO:0000256" key="2">
    <source>
        <dbReference type="ARBA" id="ARBA00006082"/>
    </source>
</evidence>
<evidence type="ECO:0000259" key="6">
    <source>
        <dbReference type="SMART" id="SM01340"/>
    </source>
</evidence>
<dbReference type="Pfam" id="PF16413">
    <property type="entry name" value="Mlh1_C"/>
    <property type="match status" value="1"/>
</dbReference>
<dbReference type="GO" id="GO:0140664">
    <property type="term" value="F:ATP-dependent DNA damage sensor activity"/>
    <property type="evidence" value="ECO:0007669"/>
    <property type="project" value="InterPro"/>
</dbReference>
<gene>
    <name evidence="7" type="ORF">QYM36_019395</name>
</gene>
<proteinExistence type="inferred from homology"/>
<dbReference type="FunFam" id="3.30.565.10:FF:000109">
    <property type="entry name" value="Related to MLH1-DNA mismatch repair protein"/>
    <property type="match status" value="1"/>
</dbReference>
<evidence type="ECO:0000256" key="4">
    <source>
        <dbReference type="ARBA" id="ARBA00023204"/>
    </source>
</evidence>
<dbReference type="CDD" id="cd16926">
    <property type="entry name" value="HATPase_MutL-MLH-PMS-like"/>
    <property type="match status" value="1"/>
</dbReference>
<keyword evidence="5" id="KW-0539">Nucleus</keyword>
<dbReference type="GO" id="GO:0032389">
    <property type="term" value="C:MutLalpha complex"/>
    <property type="evidence" value="ECO:0007669"/>
    <property type="project" value="TreeGrafter"/>
</dbReference>
<reference evidence="7" key="1">
    <citation type="submission" date="2023-07" db="EMBL/GenBank/DDBJ databases">
        <title>Chromosome-level genome assembly of Artemia franciscana.</title>
        <authorList>
            <person name="Jo E."/>
        </authorList>
    </citation>
    <scope>NUCLEOTIDE SEQUENCE</scope>
    <source>
        <tissue evidence="7">Whole body</tissue>
    </source>
</reference>
<dbReference type="InterPro" id="IPR014721">
    <property type="entry name" value="Ribsml_uS5_D2-typ_fold_subgr"/>
</dbReference>
<name>A0AA88H800_ARTSF</name>
<dbReference type="CDD" id="cd03483">
    <property type="entry name" value="MutL_Trans_MLH1"/>
    <property type="match status" value="1"/>
</dbReference>
<dbReference type="InterPro" id="IPR036890">
    <property type="entry name" value="HATPase_C_sf"/>
</dbReference>
<dbReference type="SUPFAM" id="SSF55874">
    <property type="entry name" value="ATPase domain of HSP90 chaperone/DNA topoisomerase II/histidine kinase"/>
    <property type="match status" value="1"/>
</dbReference>
<dbReference type="PANTHER" id="PTHR10073">
    <property type="entry name" value="DNA MISMATCH REPAIR PROTEIN MLH, PMS, MUTL"/>
    <property type="match status" value="1"/>
</dbReference>
<sequence length="678" mass="76525">MTTRIKELEEHVVNRIAAGEVIQRPANALKELLENSLDAGANSVQVTTKDGGLKLLQIQDNGCGIAREDLDIVCKRFTTSKLSKFEDLESIATFGFRGEALASISHVAHLTLTTKTTDSPCAFRASYIDGKLTSPPLPCAATQGTALLIEDLFYNVPSRRKMFKSPSEEQNKVFDVMSKYSIHNPSIGFCLKKYGDIQNDLKTSVGSTTLDNIRIIYGGSVARELLEINYSDSKYDFKVKGYTSQPSYSTKKFVFILFINNRLVDCNPLKRALELVYARILPKGAHPFVYMALDLLPQTLDVNVHPTKHEVRFLNEDSIVERIQKELESVLLGHSSSRTFVTQALLPCAAKPLLTPSDAKDKTEMKRVYDHQLVRTDSKLQKLDKFLDSIVQGQMQNQSGNHSETMNVDSSFETNKQEKYENKKKRRNIVLSSVQSLKKEVDAQSSDGLRDLIKNHTFVGVVNSQFSLIQHQTKLFICNTIKLREELFYQTLLEDFGNFAKFRFSDPLPIHELALIALTQEDSGWTEEDGPKEELARFIADSLKSRAPMLADYFSIEITETADLVTIPMLLDDYTPPVEGLPMYVLRLASEVQWDSEKECFETFCRETAKFYGASAADHINTESGSEMKRGGWKWITEHVVFPAFKSNLINPPEALLQDNSLLQIANLPDLYKVFERC</sequence>
<dbReference type="InterPro" id="IPR013507">
    <property type="entry name" value="DNA_mismatch_S5_2-like"/>
</dbReference>
<dbReference type="InterPro" id="IPR032189">
    <property type="entry name" value="Mlh1_C"/>
</dbReference>
<dbReference type="Gene3D" id="3.30.565.10">
    <property type="entry name" value="Histidine kinase-like ATPase, C-terminal domain"/>
    <property type="match status" value="1"/>
</dbReference>
<dbReference type="Pfam" id="PF13589">
    <property type="entry name" value="HATPase_c_3"/>
    <property type="match status" value="1"/>
</dbReference>
<dbReference type="Pfam" id="PF01119">
    <property type="entry name" value="DNA_mis_repair"/>
    <property type="match status" value="1"/>
</dbReference>
<evidence type="ECO:0000256" key="5">
    <source>
        <dbReference type="ARBA" id="ARBA00023242"/>
    </source>
</evidence>
<dbReference type="InterPro" id="IPR020568">
    <property type="entry name" value="Ribosomal_Su5_D2-typ_SF"/>
</dbReference>
<accession>A0AA88H800</accession>
<dbReference type="PROSITE" id="PS00058">
    <property type="entry name" value="DNA_MISMATCH_REPAIR_1"/>
    <property type="match status" value="1"/>
</dbReference>
<organism evidence="7 8">
    <name type="scientific">Artemia franciscana</name>
    <name type="common">Brine shrimp</name>
    <name type="synonym">Artemia sanfranciscana</name>
    <dbReference type="NCBI Taxonomy" id="6661"/>
    <lineage>
        <taxon>Eukaryota</taxon>
        <taxon>Metazoa</taxon>
        <taxon>Ecdysozoa</taxon>
        <taxon>Arthropoda</taxon>
        <taxon>Crustacea</taxon>
        <taxon>Branchiopoda</taxon>
        <taxon>Anostraca</taxon>
        <taxon>Artemiidae</taxon>
        <taxon>Artemia</taxon>
    </lineage>
</organism>
<comment type="similarity">
    <text evidence="2">Belongs to the DNA mismatch repair MutL/HexB family.</text>
</comment>
<dbReference type="FunFam" id="3.30.230.10:FF:000014">
    <property type="entry name" value="DNA mismatch repair protein Mlh1"/>
    <property type="match status" value="1"/>
</dbReference>
<dbReference type="InterPro" id="IPR014762">
    <property type="entry name" value="DNA_mismatch_repair_CS"/>
</dbReference>
<dbReference type="GO" id="GO:0016887">
    <property type="term" value="F:ATP hydrolysis activity"/>
    <property type="evidence" value="ECO:0007669"/>
    <property type="project" value="InterPro"/>
</dbReference>
<protein>
    <recommendedName>
        <fullName evidence="6">DNA mismatch repair protein S5 domain-containing protein</fullName>
    </recommendedName>
</protein>
<comment type="subcellular location">
    <subcellularLocation>
        <location evidence="1">Nucleus</location>
    </subcellularLocation>
</comment>
<dbReference type="GO" id="GO:0006298">
    <property type="term" value="P:mismatch repair"/>
    <property type="evidence" value="ECO:0007669"/>
    <property type="project" value="InterPro"/>
</dbReference>
<dbReference type="GO" id="GO:0005524">
    <property type="term" value="F:ATP binding"/>
    <property type="evidence" value="ECO:0007669"/>
    <property type="project" value="InterPro"/>
</dbReference>
<dbReference type="InterPro" id="IPR038973">
    <property type="entry name" value="MutL/Mlh/Pms-like"/>
</dbReference>
<keyword evidence="8" id="KW-1185">Reference proteome</keyword>
<dbReference type="SMART" id="SM01340">
    <property type="entry name" value="DNA_mis_repair"/>
    <property type="match status" value="1"/>
</dbReference>
<dbReference type="AlphaFoldDB" id="A0AA88H800"/>
<dbReference type="InterPro" id="IPR002099">
    <property type="entry name" value="MutL/Mlh/PMS"/>
</dbReference>
<dbReference type="Gene3D" id="3.30.230.10">
    <property type="match status" value="1"/>
</dbReference>
<evidence type="ECO:0000313" key="8">
    <source>
        <dbReference type="Proteomes" id="UP001187531"/>
    </source>
</evidence>